<evidence type="ECO:0000313" key="1">
    <source>
        <dbReference type="EMBL" id="RRD03293.1"/>
    </source>
</evidence>
<name>A0A3P1T466_9ACTN</name>
<gene>
    <name evidence="1" type="ORF">EII34_14600</name>
</gene>
<comment type="caution">
    <text evidence="1">The sequence shown here is derived from an EMBL/GenBank/DDBJ whole genome shotgun (WGS) entry which is preliminary data.</text>
</comment>
<dbReference type="Proteomes" id="UP000280819">
    <property type="component" value="Unassembled WGS sequence"/>
</dbReference>
<sequence length="76" mass="8589">MNTWKIHHGYTLSCATAVVAVYPWPGDADAFHTLVAAIEESGYRPVGEHSALRPPRRSWRSSGWYTSDNVEMRIDI</sequence>
<dbReference type="EMBL" id="RQZG01000023">
    <property type="protein sequence ID" value="RRD03293.1"/>
    <property type="molecule type" value="Genomic_DNA"/>
</dbReference>
<dbReference type="RefSeq" id="WP_124845909.1">
    <property type="nucleotide sequence ID" value="NZ_JAUNKP010000027.1"/>
</dbReference>
<protein>
    <submittedName>
        <fullName evidence="1">Uncharacterized protein</fullName>
    </submittedName>
</protein>
<proteinExistence type="predicted"/>
<accession>A0A3P1T466</accession>
<reference evidence="1 2" key="1">
    <citation type="submission" date="2018-11" db="EMBL/GenBank/DDBJ databases">
        <title>Genomes From Bacteria Associated with the Canine Oral Cavity: a Test Case for Automated Genome-Based Taxonomic Assignment.</title>
        <authorList>
            <person name="Coil D.A."/>
            <person name="Jospin G."/>
            <person name="Darling A.E."/>
            <person name="Wallis C."/>
            <person name="Davis I.J."/>
            <person name="Harris S."/>
            <person name="Eisen J.A."/>
            <person name="Holcombe L.J."/>
            <person name="O'Flynn C."/>
        </authorList>
    </citation>
    <scope>NUCLEOTIDE SEQUENCE [LARGE SCALE GENOMIC DNA]</scope>
    <source>
        <strain evidence="1 2">OH887_COT-365</strain>
    </source>
</reference>
<evidence type="ECO:0000313" key="2">
    <source>
        <dbReference type="Proteomes" id="UP000280819"/>
    </source>
</evidence>
<dbReference type="AlphaFoldDB" id="A0A3P1T466"/>
<dbReference type="OrthoDB" id="9552359at2"/>
<organism evidence="1 2">
    <name type="scientific">Arachnia propionica</name>
    <dbReference type="NCBI Taxonomy" id="1750"/>
    <lineage>
        <taxon>Bacteria</taxon>
        <taxon>Bacillati</taxon>
        <taxon>Actinomycetota</taxon>
        <taxon>Actinomycetes</taxon>
        <taxon>Propionibacteriales</taxon>
        <taxon>Propionibacteriaceae</taxon>
        <taxon>Arachnia</taxon>
    </lineage>
</organism>